<keyword evidence="2" id="KW-1185">Reference proteome</keyword>
<name>A0A5B7GY45_PORTR</name>
<protein>
    <submittedName>
        <fullName evidence="1">Uncharacterized protein</fullName>
    </submittedName>
</protein>
<dbReference type="OrthoDB" id="6593154at2759"/>
<accession>A0A5B7GY45</accession>
<proteinExistence type="predicted"/>
<sequence>MRFSRGELASQLRNPMDGKRVYILLLQESDNSLVKSSLRCDPWNSIHKWFMKVQKNSTPHCFNSVAGQAIVDAVVPVLSPQFLRQIQNRDFSTESEWEKRFNRYTYIMMLDQYVECGSKNRFCRAVCPARFLEEVGHASISLYHCILYKHIYILLN</sequence>
<dbReference type="AlphaFoldDB" id="A0A5B7GY45"/>
<dbReference type="Proteomes" id="UP000324222">
    <property type="component" value="Unassembled WGS sequence"/>
</dbReference>
<dbReference type="EMBL" id="VSRR010018939">
    <property type="protein sequence ID" value="MPC61798.1"/>
    <property type="molecule type" value="Genomic_DNA"/>
</dbReference>
<evidence type="ECO:0000313" key="2">
    <source>
        <dbReference type="Proteomes" id="UP000324222"/>
    </source>
</evidence>
<reference evidence="1 2" key="1">
    <citation type="submission" date="2019-05" db="EMBL/GenBank/DDBJ databases">
        <title>Another draft genome of Portunus trituberculatus and its Hox gene families provides insights of decapod evolution.</title>
        <authorList>
            <person name="Jeong J.-H."/>
            <person name="Song I."/>
            <person name="Kim S."/>
            <person name="Choi T."/>
            <person name="Kim D."/>
            <person name="Ryu S."/>
            <person name="Kim W."/>
        </authorList>
    </citation>
    <scope>NUCLEOTIDE SEQUENCE [LARGE SCALE GENOMIC DNA]</scope>
    <source>
        <tissue evidence="1">Muscle</tissue>
    </source>
</reference>
<gene>
    <name evidence="1" type="ORF">E2C01_055875</name>
</gene>
<organism evidence="1 2">
    <name type="scientific">Portunus trituberculatus</name>
    <name type="common">Swimming crab</name>
    <name type="synonym">Neptunus trituberculatus</name>
    <dbReference type="NCBI Taxonomy" id="210409"/>
    <lineage>
        <taxon>Eukaryota</taxon>
        <taxon>Metazoa</taxon>
        <taxon>Ecdysozoa</taxon>
        <taxon>Arthropoda</taxon>
        <taxon>Crustacea</taxon>
        <taxon>Multicrustacea</taxon>
        <taxon>Malacostraca</taxon>
        <taxon>Eumalacostraca</taxon>
        <taxon>Eucarida</taxon>
        <taxon>Decapoda</taxon>
        <taxon>Pleocyemata</taxon>
        <taxon>Brachyura</taxon>
        <taxon>Eubrachyura</taxon>
        <taxon>Portunoidea</taxon>
        <taxon>Portunidae</taxon>
        <taxon>Portuninae</taxon>
        <taxon>Portunus</taxon>
    </lineage>
</organism>
<comment type="caution">
    <text evidence="1">The sequence shown here is derived from an EMBL/GenBank/DDBJ whole genome shotgun (WGS) entry which is preliminary data.</text>
</comment>
<evidence type="ECO:0000313" key="1">
    <source>
        <dbReference type="EMBL" id="MPC61798.1"/>
    </source>
</evidence>